<feature type="transmembrane region" description="Helical" evidence="1">
    <location>
        <begin position="70"/>
        <end position="90"/>
    </location>
</feature>
<keyword evidence="1" id="KW-1133">Transmembrane helix</keyword>
<gene>
    <name evidence="3" type="ORF">DFR68_109308</name>
</gene>
<dbReference type="GO" id="GO:0080120">
    <property type="term" value="P:CAAX-box protein maturation"/>
    <property type="evidence" value="ECO:0007669"/>
    <property type="project" value="UniProtKB-ARBA"/>
</dbReference>
<keyword evidence="1" id="KW-0812">Transmembrane</keyword>
<organism evidence="3 4">
    <name type="scientific">Nocardia mexicana</name>
    <dbReference type="NCBI Taxonomy" id="279262"/>
    <lineage>
        <taxon>Bacteria</taxon>
        <taxon>Bacillati</taxon>
        <taxon>Actinomycetota</taxon>
        <taxon>Actinomycetes</taxon>
        <taxon>Mycobacteriales</taxon>
        <taxon>Nocardiaceae</taxon>
        <taxon>Nocardia</taxon>
    </lineage>
</organism>
<dbReference type="EMBL" id="QQAZ01000009">
    <property type="protein sequence ID" value="RDI47308.1"/>
    <property type="molecule type" value="Genomic_DNA"/>
</dbReference>
<dbReference type="Proteomes" id="UP000255355">
    <property type="component" value="Unassembled WGS sequence"/>
</dbReference>
<dbReference type="STRING" id="1210089.GCA_001613165_05758"/>
<dbReference type="GO" id="GO:0004175">
    <property type="term" value="F:endopeptidase activity"/>
    <property type="evidence" value="ECO:0007669"/>
    <property type="project" value="UniProtKB-ARBA"/>
</dbReference>
<sequence length="225" mass="23039">MTVIPSTARDPVAAATVSVAAVSVPLAWSNVVLPRLGVGLRGRTVANVAFAAAYATAFGARPNWCSRRGLRWGAAAAATITSGYAAALAIPPLRRRLAEFADRAPEVPLAEWAAIHIPLGTVYSEELVFRATLDPLLGTTLGPAGKWLSAATFGLWHVHPARAAGDNVPASVAATATGGLLLSWLRRHTDSATAPALLHLALNAGGAVAPHLARACRPTSGSPAG</sequence>
<proteinExistence type="predicted"/>
<comment type="caution">
    <text evidence="3">The sequence shown here is derived from an EMBL/GenBank/DDBJ whole genome shotgun (WGS) entry which is preliminary data.</text>
</comment>
<dbReference type="InterPro" id="IPR003675">
    <property type="entry name" value="Rce1/LyrA-like_dom"/>
</dbReference>
<dbReference type="Pfam" id="PF02517">
    <property type="entry name" value="Rce1-like"/>
    <property type="match status" value="1"/>
</dbReference>
<dbReference type="AlphaFoldDB" id="A0A370GUE2"/>
<name>A0A370GUE2_9NOCA</name>
<reference evidence="3 4" key="1">
    <citation type="submission" date="2018-07" db="EMBL/GenBank/DDBJ databases">
        <title>Genomic Encyclopedia of Type Strains, Phase IV (KMG-IV): sequencing the most valuable type-strain genomes for metagenomic binning, comparative biology and taxonomic classification.</title>
        <authorList>
            <person name="Goeker M."/>
        </authorList>
    </citation>
    <scope>NUCLEOTIDE SEQUENCE [LARGE SCALE GENOMIC DNA]</scope>
    <source>
        <strain evidence="3 4">DSM 44952</strain>
    </source>
</reference>
<feature type="domain" description="CAAX prenyl protease 2/Lysostaphin resistance protein A-like" evidence="2">
    <location>
        <begin position="113"/>
        <end position="204"/>
    </location>
</feature>
<evidence type="ECO:0000313" key="3">
    <source>
        <dbReference type="EMBL" id="RDI47308.1"/>
    </source>
</evidence>
<keyword evidence="4" id="KW-1185">Reference proteome</keyword>
<accession>A0A370GUE2</accession>
<evidence type="ECO:0000256" key="1">
    <source>
        <dbReference type="SAM" id="Phobius"/>
    </source>
</evidence>
<evidence type="ECO:0000313" key="4">
    <source>
        <dbReference type="Proteomes" id="UP000255355"/>
    </source>
</evidence>
<evidence type="ECO:0000259" key="2">
    <source>
        <dbReference type="Pfam" id="PF02517"/>
    </source>
</evidence>
<protein>
    <recommendedName>
        <fullName evidence="2">CAAX prenyl protease 2/Lysostaphin resistance protein A-like domain-containing protein</fullName>
    </recommendedName>
</protein>
<keyword evidence="1" id="KW-0472">Membrane</keyword>